<dbReference type="AlphaFoldDB" id="A0AAF0DC83"/>
<feature type="compositionally biased region" description="Acidic residues" evidence="4">
    <location>
        <begin position="216"/>
        <end position="232"/>
    </location>
</feature>
<protein>
    <submittedName>
        <fullName evidence="5">Uncharacterized protein</fullName>
    </submittedName>
</protein>
<feature type="region of interest" description="Disordered" evidence="4">
    <location>
        <begin position="39"/>
        <end position="76"/>
    </location>
</feature>
<comment type="subcellular location">
    <subcellularLocation>
        <location evidence="1">Nucleus</location>
    </subcellularLocation>
</comment>
<dbReference type="GO" id="GO:0030688">
    <property type="term" value="C:preribosome, small subunit precursor"/>
    <property type="evidence" value="ECO:0007669"/>
    <property type="project" value="InterPro"/>
</dbReference>
<gene>
    <name evidence="5" type="ORF">PRK78_001257</name>
</gene>
<dbReference type="Proteomes" id="UP001219355">
    <property type="component" value="Chromosome 1"/>
</dbReference>
<name>A0AAF0DC83_9EURO</name>
<feature type="compositionally biased region" description="Acidic residues" evidence="4">
    <location>
        <begin position="139"/>
        <end position="157"/>
    </location>
</feature>
<evidence type="ECO:0000313" key="5">
    <source>
        <dbReference type="EMBL" id="WEW55824.1"/>
    </source>
</evidence>
<feature type="compositionally biased region" description="Low complexity" evidence="4">
    <location>
        <begin position="45"/>
        <end position="55"/>
    </location>
</feature>
<feature type="region of interest" description="Disordered" evidence="4">
    <location>
        <begin position="206"/>
        <end position="232"/>
    </location>
</feature>
<dbReference type="Pfam" id="PF05997">
    <property type="entry name" value="Nop52"/>
    <property type="match status" value="1"/>
</dbReference>
<proteinExistence type="inferred from homology"/>
<feature type="region of interest" description="Disordered" evidence="4">
    <location>
        <begin position="137"/>
        <end position="165"/>
    </location>
</feature>
<dbReference type="EMBL" id="CP120627">
    <property type="protein sequence ID" value="WEW55824.1"/>
    <property type="molecule type" value="Genomic_DNA"/>
</dbReference>
<comment type="similarity">
    <text evidence="2">Belongs to the RRP1 family.</text>
</comment>
<evidence type="ECO:0000256" key="4">
    <source>
        <dbReference type="SAM" id="MobiDB-lite"/>
    </source>
</evidence>
<evidence type="ECO:0000256" key="2">
    <source>
        <dbReference type="ARBA" id="ARBA00006374"/>
    </source>
</evidence>
<dbReference type="GO" id="GO:0005634">
    <property type="term" value="C:nucleus"/>
    <property type="evidence" value="ECO:0007669"/>
    <property type="project" value="UniProtKB-SubCell"/>
</dbReference>
<evidence type="ECO:0000313" key="6">
    <source>
        <dbReference type="Proteomes" id="UP001219355"/>
    </source>
</evidence>
<keyword evidence="6" id="KW-1185">Reference proteome</keyword>
<dbReference type="GO" id="GO:0006364">
    <property type="term" value="P:rRNA processing"/>
    <property type="evidence" value="ECO:0007669"/>
    <property type="project" value="InterPro"/>
</dbReference>
<evidence type="ECO:0000256" key="3">
    <source>
        <dbReference type="ARBA" id="ARBA00023242"/>
    </source>
</evidence>
<evidence type="ECO:0000256" key="1">
    <source>
        <dbReference type="ARBA" id="ARBA00004123"/>
    </source>
</evidence>
<dbReference type="InterPro" id="IPR010301">
    <property type="entry name" value="RRP1"/>
</dbReference>
<accession>A0AAF0DC83</accession>
<sequence length="232" mass="26391">MSRDFHSLDRLRLDKYLYLLRCYVGVAFDLFIKTGLRKDHKPSQTKNTTTTTNTNEQTGRKRKRAAAAPAVAAPDHNNNDWADLETYLDMLEEGPLCPINFSNKHQADSSAMPKGPDGIRYHLMDIWLDELEKCATDPVEGDERSEDDGAGGAEEGEDTVRKTRLKGGVPMELILRPIERLKEKSPNKTVRRRATAMLEDERLVMWGVRNRKGAEDSDEDEQEEEEWGGLED</sequence>
<organism evidence="5 6">
    <name type="scientific">Emydomyces testavorans</name>
    <dbReference type="NCBI Taxonomy" id="2070801"/>
    <lineage>
        <taxon>Eukaryota</taxon>
        <taxon>Fungi</taxon>
        <taxon>Dikarya</taxon>
        <taxon>Ascomycota</taxon>
        <taxon>Pezizomycotina</taxon>
        <taxon>Eurotiomycetes</taxon>
        <taxon>Eurotiomycetidae</taxon>
        <taxon>Onygenales</taxon>
        <taxon>Nannizziopsiaceae</taxon>
        <taxon>Emydomyces</taxon>
    </lineage>
</organism>
<keyword evidence="3" id="KW-0539">Nucleus</keyword>
<reference evidence="5" key="1">
    <citation type="submission" date="2023-03" db="EMBL/GenBank/DDBJ databases">
        <title>Emydomyces testavorans Genome Sequence.</title>
        <authorList>
            <person name="Hoyer L."/>
        </authorList>
    </citation>
    <scope>NUCLEOTIDE SEQUENCE</scope>
    <source>
        <strain evidence="5">16-2883</strain>
    </source>
</reference>